<dbReference type="EMBL" id="PEZZ01000017">
    <property type="protein sequence ID" value="PIS05186.1"/>
    <property type="molecule type" value="Genomic_DNA"/>
</dbReference>
<comment type="caution">
    <text evidence="1">The sequence shown here is derived from an EMBL/GenBank/DDBJ whole genome shotgun (WGS) entry which is preliminary data.</text>
</comment>
<dbReference type="Pfam" id="PF13489">
    <property type="entry name" value="Methyltransf_23"/>
    <property type="match status" value="1"/>
</dbReference>
<dbReference type="Gene3D" id="3.40.50.150">
    <property type="entry name" value="Vaccinia Virus protein VP39"/>
    <property type="match status" value="1"/>
</dbReference>
<dbReference type="SUPFAM" id="SSF53335">
    <property type="entry name" value="S-adenosyl-L-methionine-dependent methyltransferases"/>
    <property type="match status" value="1"/>
</dbReference>
<protein>
    <recommendedName>
        <fullName evidence="3">Methyltransferase domain-containing protein</fullName>
    </recommendedName>
</protein>
<name>A0A2H0W1H3_9BACT</name>
<gene>
    <name evidence="1" type="ORF">COT81_02505</name>
</gene>
<dbReference type="PANTHER" id="PTHR43861">
    <property type="entry name" value="TRANS-ACONITATE 2-METHYLTRANSFERASE-RELATED"/>
    <property type="match status" value="1"/>
</dbReference>
<dbReference type="InterPro" id="IPR029063">
    <property type="entry name" value="SAM-dependent_MTases_sf"/>
</dbReference>
<evidence type="ECO:0008006" key="3">
    <source>
        <dbReference type="Google" id="ProtNLM"/>
    </source>
</evidence>
<dbReference type="CDD" id="cd02440">
    <property type="entry name" value="AdoMet_MTases"/>
    <property type="match status" value="1"/>
</dbReference>
<dbReference type="Proteomes" id="UP000230935">
    <property type="component" value="Unassembled WGS sequence"/>
</dbReference>
<evidence type="ECO:0000313" key="1">
    <source>
        <dbReference type="EMBL" id="PIS05186.1"/>
    </source>
</evidence>
<organism evidence="1 2">
    <name type="scientific">Candidatus Buchananbacteria bacterium CG10_big_fil_rev_8_21_14_0_10_42_9</name>
    <dbReference type="NCBI Taxonomy" id="1974526"/>
    <lineage>
        <taxon>Bacteria</taxon>
        <taxon>Candidatus Buchananiibacteriota</taxon>
    </lineage>
</organism>
<sequence length="235" mass="26982">MKKSVVKNILQQNKLAYEQVSDFFNDSRRFAWPEFSDFIEFVPTGAKILDLGCGNGRLLDALTDTKVNYTGLDISEPIIQAAKKRYPKAKFIVGDITNFSLPKKYDVIFLIASLHHIPSPELRLKVIQNAYHHLSGGGYIIMTNWNLRQGKYRRLYFASLLKKLLGQSELDWRGVWVPFSAHGDVVNRYYYGFSKSSVKRLLHLAGFTVVQNYYVRKGQKVGVWQGWNIVTVAKK</sequence>
<reference evidence="2" key="1">
    <citation type="submission" date="2017-09" db="EMBL/GenBank/DDBJ databases">
        <title>Depth-based differentiation of microbial function through sediment-hosted aquifers and enrichment of novel symbionts in the deep terrestrial subsurface.</title>
        <authorList>
            <person name="Probst A.J."/>
            <person name="Ladd B."/>
            <person name="Jarett J.K."/>
            <person name="Geller-Mcgrath D.E."/>
            <person name="Sieber C.M.K."/>
            <person name="Emerson J.B."/>
            <person name="Anantharaman K."/>
            <person name="Thomas B.C."/>
            <person name="Malmstrom R."/>
            <person name="Stieglmeier M."/>
            <person name="Klingl A."/>
            <person name="Woyke T."/>
            <person name="Ryan C.M."/>
            <person name="Banfield J.F."/>
        </authorList>
    </citation>
    <scope>NUCLEOTIDE SEQUENCE [LARGE SCALE GENOMIC DNA]</scope>
</reference>
<evidence type="ECO:0000313" key="2">
    <source>
        <dbReference type="Proteomes" id="UP000230935"/>
    </source>
</evidence>
<proteinExistence type="predicted"/>
<dbReference type="AlphaFoldDB" id="A0A2H0W1H3"/>
<accession>A0A2H0W1H3</accession>